<dbReference type="Proteomes" id="UP001152888">
    <property type="component" value="Unassembled WGS sequence"/>
</dbReference>
<evidence type="ECO:0000313" key="2">
    <source>
        <dbReference type="EMBL" id="CAH1974160.1"/>
    </source>
</evidence>
<dbReference type="EMBL" id="CAKOFQ010006820">
    <property type="protein sequence ID" value="CAH1974160.1"/>
    <property type="molecule type" value="Genomic_DNA"/>
</dbReference>
<evidence type="ECO:0000313" key="3">
    <source>
        <dbReference type="Proteomes" id="UP001152888"/>
    </source>
</evidence>
<dbReference type="EMBL" id="CAKOFQ010006764">
    <property type="protein sequence ID" value="CAH1969485.1"/>
    <property type="molecule type" value="Genomic_DNA"/>
</dbReference>
<dbReference type="Gene3D" id="3.40.50.720">
    <property type="entry name" value="NAD(P)-binding Rossmann-like Domain"/>
    <property type="match status" value="1"/>
</dbReference>
<dbReference type="PANTHER" id="PTHR43313:SF50">
    <property type="entry name" value="GH26015P"/>
    <property type="match status" value="1"/>
</dbReference>
<feature type="non-terminal residue" evidence="2">
    <location>
        <position position="1"/>
    </location>
</feature>
<dbReference type="PANTHER" id="PTHR43313">
    <property type="entry name" value="SHORT-CHAIN DEHYDROGENASE/REDUCTASE FAMILY 9C"/>
    <property type="match status" value="1"/>
</dbReference>
<reference evidence="2" key="1">
    <citation type="submission" date="2022-03" db="EMBL/GenBank/DDBJ databases">
        <authorList>
            <person name="Sayadi A."/>
        </authorList>
    </citation>
    <scope>NUCLEOTIDE SEQUENCE</scope>
</reference>
<name>A0A9P0P7G5_ACAOB</name>
<dbReference type="InterPro" id="IPR002347">
    <property type="entry name" value="SDR_fam"/>
</dbReference>
<proteinExistence type="predicted"/>
<comment type="caution">
    <text evidence="2">The sequence shown here is derived from an EMBL/GenBank/DDBJ whole genome shotgun (WGS) entry which is preliminary data.</text>
</comment>
<keyword evidence="3" id="KW-1185">Reference proteome</keyword>
<gene>
    <name evidence="2" type="ORF">ACAOBT_LOCUS10921</name>
    <name evidence="1" type="ORF">ACAOBT_LOCUS8439</name>
</gene>
<protein>
    <submittedName>
        <fullName evidence="2">Uncharacterized protein</fullName>
    </submittedName>
</protein>
<organism evidence="2 3">
    <name type="scientific">Acanthoscelides obtectus</name>
    <name type="common">Bean weevil</name>
    <name type="synonym">Bruchus obtectus</name>
    <dbReference type="NCBI Taxonomy" id="200917"/>
    <lineage>
        <taxon>Eukaryota</taxon>
        <taxon>Metazoa</taxon>
        <taxon>Ecdysozoa</taxon>
        <taxon>Arthropoda</taxon>
        <taxon>Hexapoda</taxon>
        <taxon>Insecta</taxon>
        <taxon>Pterygota</taxon>
        <taxon>Neoptera</taxon>
        <taxon>Endopterygota</taxon>
        <taxon>Coleoptera</taxon>
        <taxon>Polyphaga</taxon>
        <taxon>Cucujiformia</taxon>
        <taxon>Chrysomeloidea</taxon>
        <taxon>Chrysomelidae</taxon>
        <taxon>Bruchinae</taxon>
        <taxon>Bruchini</taxon>
        <taxon>Acanthoscelides</taxon>
    </lineage>
</organism>
<dbReference type="InterPro" id="IPR036291">
    <property type="entry name" value="NAD(P)-bd_dom_sf"/>
</dbReference>
<dbReference type="SUPFAM" id="SSF51735">
    <property type="entry name" value="NAD(P)-binding Rossmann-fold domains"/>
    <property type="match status" value="1"/>
</dbReference>
<dbReference type="Pfam" id="PF00106">
    <property type="entry name" value="adh_short"/>
    <property type="match status" value="1"/>
</dbReference>
<evidence type="ECO:0000313" key="1">
    <source>
        <dbReference type="EMBL" id="CAH1969485.1"/>
    </source>
</evidence>
<dbReference type="GO" id="GO:0016491">
    <property type="term" value="F:oxidoreductase activity"/>
    <property type="evidence" value="ECO:0007669"/>
    <property type="project" value="TreeGrafter"/>
</dbReference>
<dbReference type="AlphaFoldDB" id="A0A9P0P7G5"/>
<sequence length="117" mass="12493">VTAAGKAVLITGCDSRIGCALARYLDEQGFTVFAGFQNDNCSAADELKETCSGRVHIVQLDVSSERDVLAASLYAVEHLPDGAAGLWAVVHAQAWAALGEIEWIPPQVNLSYIITNF</sequence>
<dbReference type="GO" id="GO:0008202">
    <property type="term" value="P:steroid metabolic process"/>
    <property type="evidence" value="ECO:0007669"/>
    <property type="project" value="TreeGrafter"/>
</dbReference>
<accession>A0A9P0P7G5</accession>
<dbReference type="OrthoDB" id="2102561at2759"/>